<evidence type="ECO:0000313" key="3">
    <source>
        <dbReference type="Proteomes" id="UP000269872"/>
    </source>
</evidence>
<comment type="caution">
    <text evidence="1">The sequence shown here is derived from an EMBL/GenBank/DDBJ whole genome shotgun (WGS) entry which is preliminary data.</text>
</comment>
<protein>
    <submittedName>
        <fullName evidence="1">Uncharacterized protein</fullName>
    </submittedName>
</protein>
<accession>A0A3M3BQR2</accession>
<evidence type="ECO:0000313" key="1">
    <source>
        <dbReference type="EMBL" id="RMM15008.1"/>
    </source>
</evidence>
<reference evidence="3 4" key="1">
    <citation type="submission" date="2018-08" db="EMBL/GenBank/DDBJ databases">
        <title>Recombination of ecologically and evolutionarily significant loci maintains genetic cohesion in the Pseudomonas syringae species complex.</title>
        <authorList>
            <person name="Dillon M."/>
            <person name="Thakur S."/>
            <person name="Almeida R.N.D."/>
            <person name="Weir B.S."/>
            <person name="Guttman D.S."/>
        </authorList>
    </citation>
    <scope>NUCLEOTIDE SEQUENCE [LARGE SCALE GENOMIC DNA]</scope>
    <source>
        <strain evidence="1 4">ICMP 4086</strain>
        <strain evidence="2 3">ICMP 7496</strain>
    </source>
</reference>
<name>A0A3M3BQR2_9PSED</name>
<dbReference type="AlphaFoldDB" id="A0A3M3BQR2"/>
<dbReference type="EMBL" id="RBOC01000011">
    <property type="protein sequence ID" value="RMM15008.1"/>
    <property type="molecule type" value="Genomic_DNA"/>
</dbReference>
<evidence type="ECO:0000313" key="4">
    <source>
        <dbReference type="Proteomes" id="UP000278587"/>
    </source>
</evidence>
<evidence type="ECO:0000313" key="2">
    <source>
        <dbReference type="EMBL" id="RMV66984.1"/>
    </source>
</evidence>
<proteinExistence type="predicted"/>
<organism evidence="1 4">
    <name type="scientific">Pseudomonas caricapapayae</name>
    <dbReference type="NCBI Taxonomy" id="46678"/>
    <lineage>
        <taxon>Bacteria</taxon>
        <taxon>Pseudomonadati</taxon>
        <taxon>Pseudomonadota</taxon>
        <taxon>Gammaproteobacteria</taxon>
        <taxon>Pseudomonadales</taxon>
        <taxon>Pseudomonadaceae</taxon>
        <taxon>Pseudomonas</taxon>
    </lineage>
</organism>
<dbReference type="OrthoDB" id="6625066at2"/>
<sequence length="124" mass="14148">MLQHLLHEQIGYVHLGLRQDISEGNNLVCTLVFVEGTLEIRAIWTAYKELRAYELVKTLLLPLRNSGLAERTLFHNDQGKLVRLPKDSENQLLAVLSYHGEPYSQAAHGDLHNLMDQLDGKSRF</sequence>
<gene>
    <name evidence="2" type="ORF">ALP05_03721</name>
    <name evidence="1" type="ORF">ALQ84_200126</name>
</gene>
<dbReference type="Proteomes" id="UP000269872">
    <property type="component" value="Unassembled WGS sequence"/>
</dbReference>
<dbReference type="RefSeq" id="WP_055011001.1">
    <property type="nucleotide sequence ID" value="NZ_LJPW01000169.1"/>
</dbReference>
<dbReference type="EMBL" id="RBUY01000245">
    <property type="protein sequence ID" value="RMV66984.1"/>
    <property type="molecule type" value="Genomic_DNA"/>
</dbReference>
<dbReference type="Proteomes" id="UP000278587">
    <property type="component" value="Unassembled WGS sequence"/>
</dbReference>